<dbReference type="InterPro" id="IPR006059">
    <property type="entry name" value="SBP"/>
</dbReference>
<organism evidence="7 8">
    <name type="scientific">Paenibacillus montaniterrae</name>
    <dbReference type="NCBI Taxonomy" id="429341"/>
    <lineage>
        <taxon>Bacteria</taxon>
        <taxon>Bacillati</taxon>
        <taxon>Bacillota</taxon>
        <taxon>Bacilli</taxon>
        <taxon>Bacillales</taxon>
        <taxon>Paenibacillaceae</taxon>
        <taxon>Paenibacillus</taxon>
    </lineage>
</organism>
<dbReference type="Gene3D" id="3.40.190.10">
    <property type="entry name" value="Periplasmic binding protein-like II"/>
    <property type="match status" value="2"/>
</dbReference>
<evidence type="ECO:0000313" key="7">
    <source>
        <dbReference type="EMBL" id="GIP17466.1"/>
    </source>
</evidence>
<evidence type="ECO:0000256" key="4">
    <source>
        <dbReference type="ARBA" id="ARBA00023139"/>
    </source>
</evidence>
<evidence type="ECO:0008006" key="9">
    <source>
        <dbReference type="Google" id="ProtNLM"/>
    </source>
</evidence>
<proteinExistence type="predicted"/>
<keyword evidence="2 6" id="KW-0732">Signal</keyword>
<keyword evidence="8" id="KW-1185">Reference proteome</keyword>
<protein>
    <recommendedName>
        <fullName evidence="9">ABC transporter substrate-binding protein</fullName>
    </recommendedName>
</protein>
<keyword evidence="3" id="KW-0472">Membrane</keyword>
<keyword evidence="4" id="KW-0564">Palmitate</keyword>
<dbReference type="SUPFAM" id="SSF53850">
    <property type="entry name" value="Periplasmic binding protein-like II"/>
    <property type="match status" value="1"/>
</dbReference>
<feature type="signal peptide" evidence="6">
    <location>
        <begin position="1"/>
        <end position="23"/>
    </location>
</feature>
<dbReference type="Proteomes" id="UP000683139">
    <property type="component" value="Unassembled WGS sequence"/>
</dbReference>
<name>A0A920CY12_9BACL</name>
<dbReference type="RefSeq" id="WP_246563612.1">
    <property type="nucleotide sequence ID" value="NZ_BOSE01000005.1"/>
</dbReference>
<dbReference type="PANTHER" id="PTHR43649:SF33">
    <property type="entry name" value="POLYGALACTURONAN_RHAMNOGALACTURONAN-BINDING PROTEIN YTCQ"/>
    <property type="match status" value="1"/>
</dbReference>
<comment type="caution">
    <text evidence="7">The sequence shown here is derived from an EMBL/GenBank/DDBJ whole genome shotgun (WGS) entry which is preliminary data.</text>
</comment>
<evidence type="ECO:0000256" key="5">
    <source>
        <dbReference type="ARBA" id="ARBA00023288"/>
    </source>
</evidence>
<reference evidence="7" key="1">
    <citation type="submission" date="2021-03" db="EMBL/GenBank/DDBJ databases">
        <title>Antimicrobial resistance genes in bacteria isolated from Japanese honey, and their potential for conferring macrolide and lincosamide resistance in the American foulbrood pathogen Paenibacillus larvae.</title>
        <authorList>
            <person name="Okamoto M."/>
            <person name="Kumagai M."/>
            <person name="Kanamori H."/>
            <person name="Takamatsu D."/>
        </authorList>
    </citation>
    <scope>NUCLEOTIDE SEQUENCE</scope>
    <source>
        <strain evidence="7">J40TS1</strain>
    </source>
</reference>
<keyword evidence="5" id="KW-0449">Lipoprotein</keyword>
<feature type="chain" id="PRO_5039643663" description="ABC transporter substrate-binding protein" evidence="6">
    <location>
        <begin position="24"/>
        <end position="512"/>
    </location>
</feature>
<evidence type="ECO:0000256" key="3">
    <source>
        <dbReference type="ARBA" id="ARBA00023136"/>
    </source>
</evidence>
<gene>
    <name evidence="7" type="ORF">J40TS1_31080</name>
</gene>
<dbReference type="EMBL" id="BOSE01000005">
    <property type="protein sequence ID" value="GIP17466.1"/>
    <property type="molecule type" value="Genomic_DNA"/>
</dbReference>
<evidence type="ECO:0000313" key="8">
    <source>
        <dbReference type="Proteomes" id="UP000683139"/>
    </source>
</evidence>
<dbReference type="InterPro" id="IPR050490">
    <property type="entry name" value="Bact_solute-bd_prot1"/>
</dbReference>
<accession>A0A920CY12</accession>
<evidence type="ECO:0000256" key="1">
    <source>
        <dbReference type="ARBA" id="ARBA00022475"/>
    </source>
</evidence>
<evidence type="ECO:0000256" key="2">
    <source>
        <dbReference type="ARBA" id="ARBA00022729"/>
    </source>
</evidence>
<dbReference type="PROSITE" id="PS51257">
    <property type="entry name" value="PROKAR_LIPOPROTEIN"/>
    <property type="match status" value="1"/>
</dbReference>
<evidence type="ECO:0000256" key="6">
    <source>
        <dbReference type="SAM" id="SignalP"/>
    </source>
</evidence>
<dbReference type="PANTHER" id="PTHR43649">
    <property type="entry name" value="ARABINOSE-BINDING PROTEIN-RELATED"/>
    <property type="match status" value="1"/>
</dbReference>
<dbReference type="Pfam" id="PF01547">
    <property type="entry name" value="SBP_bac_1"/>
    <property type="match status" value="1"/>
</dbReference>
<keyword evidence="1" id="KW-1003">Cell membrane</keyword>
<dbReference type="AlphaFoldDB" id="A0A920CY12"/>
<sequence length="512" mass="57016">MKKTYLVRLLLAMVLLLTTVLTACSQGNGNDPGTGADGNGNDQGNNGTEQVVKLDIMQSASGLPSPDKDFILAALNEALNVDINMTTYGSPDDYQSQLNIRMSSTNLPDMFSLNKAQLQQYQAQDILLDLTPYMDNELKVVKQFLGEDTLKKGMIDGKLYAIPKAPGIPSMSLWIRKDWLDNLKLEVPKTVDDFFEVAKAFVERDPDGNNENDTIGLTGTSLSTFAPFYGSFGTVNPGEFYVKDGKVVNSLYDPEIRDALAYFRKLNEAGVVDPEIMANTGLVHQEKAIKGQAGIIFIDWANMSKNEFVEQIKTVNPNAEWIQIHSPEGPGGNYANSFDIGNAGTMFAIPKSLEKDKDTLNKVFELLNYVSEGEGSRLVQFGIEGKHFNIEGDQVVATELMAQEAGYSWLYQFTGRPEVEYLKVKFADQAEYIDFASTLPRIEVLNGFLSYPEGYNPADADRYLEEEFTKFVYGLRPLEEYDAFLETMENTMNYKLYVDSAIEQLNALGYGN</sequence>